<proteinExistence type="inferred from homology"/>
<protein>
    <recommendedName>
        <fullName evidence="4">Maelstrom domain-containing protein</fullName>
    </recommendedName>
</protein>
<dbReference type="EMBL" id="VFQX01000036">
    <property type="protein sequence ID" value="KAF0976974.1"/>
    <property type="molecule type" value="Genomic_DNA"/>
</dbReference>
<dbReference type="GO" id="GO:0060964">
    <property type="term" value="P:regulation of miRNA-mediated gene silencing"/>
    <property type="evidence" value="ECO:0007669"/>
    <property type="project" value="InterPro"/>
</dbReference>
<feature type="region of interest" description="Disordered" evidence="3">
    <location>
        <begin position="1"/>
        <end position="45"/>
    </location>
</feature>
<comment type="caution">
    <text evidence="5">The sequence shown here is derived from an EMBL/GenBank/DDBJ whole genome shotgun (WGS) entry which is preliminary data.</text>
</comment>
<dbReference type="VEuPathDB" id="AmoebaDB:NF0097560"/>
<evidence type="ECO:0000259" key="4">
    <source>
        <dbReference type="Pfam" id="PF13017"/>
    </source>
</evidence>
<dbReference type="RefSeq" id="XP_044561687.1">
    <property type="nucleotide sequence ID" value="XM_044707665.1"/>
</dbReference>
<dbReference type="Proteomes" id="UP000444721">
    <property type="component" value="Unassembled WGS sequence"/>
</dbReference>
<feature type="region of interest" description="Disordered" evidence="3">
    <location>
        <begin position="385"/>
        <end position="406"/>
    </location>
</feature>
<comment type="similarity">
    <text evidence="1">Belongs to the maelstrom family.</text>
</comment>
<accession>A0A6A5BS10</accession>
<evidence type="ECO:0000313" key="5">
    <source>
        <dbReference type="EMBL" id="KAF0976974.1"/>
    </source>
</evidence>
<reference evidence="5 6" key="1">
    <citation type="journal article" date="2019" name="Sci. Rep.">
        <title>Nanopore sequencing improves the draft genome of the human pathogenic amoeba Naegleria fowleri.</title>
        <authorList>
            <person name="Liechti N."/>
            <person name="Schurch N."/>
            <person name="Bruggmann R."/>
            <person name="Wittwer M."/>
        </authorList>
    </citation>
    <scope>NUCLEOTIDE SEQUENCE [LARGE SCALE GENOMIC DNA]</scope>
    <source>
        <strain evidence="5 6">ATCC 30894</strain>
    </source>
</reference>
<feature type="compositionally biased region" description="Polar residues" evidence="3">
    <location>
        <begin position="34"/>
        <end position="45"/>
    </location>
</feature>
<dbReference type="GeneID" id="68111487"/>
<organism evidence="5 6">
    <name type="scientific">Naegleria fowleri</name>
    <name type="common">Brain eating amoeba</name>
    <dbReference type="NCBI Taxonomy" id="5763"/>
    <lineage>
        <taxon>Eukaryota</taxon>
        <taxon>Discoba</taxon>
        <taxon>Heterolobosea</taxon>
        <taxon>Tetramitia</taxon>
        <taxon>Eutetramitia</taxon>
        <taxon>Vahlkampfiidae</taxon>
        <taxon>Naegleria</taxon>
    </lineage>
</organism>
<dbReference type="VEuPathDB" id="AmoebaDB:FDP41_004269"/>
<feature type="domain" description="Maelstrom" evidence="4">
    <location>
        <begin position="196"/>
        <end position="277"/>
    </location>
</feature>
<evidence type="ECO:0000256" key="3">
    <source>
        <dbReference type="SAM" id="MobiDB-lite"/>
    </source>
</evidence>
<dbReference type="Pfam" id="PF13017">
    <property type="entry name" value="Maelstrom"/>
    <property type="match status" value="1"/>
</dbReference>
<sequence>MIQQEEKHWPIGNRMNSQKDDLSSSSSSEREPHQQQLTNETLLSSYKHNGFTRRRHLLFKVEGFDPQHFNGNAKLKEALENQFKINICRLKIAFRHNKPLNFAAVELEEEIRSKDDPTTRSTECYVRQCMQKLDGKLLSGHVLHCDLLTDHELTYFMKKKKDTSSLSSVDHDSAESLEHVFIVDFEMAVLGKYHNIPCEIAIAKFCLRKLKIVDHFHSFICPTYIPKCDFQTIVYTSQNIHGIPLHDPSYQELDIFDDLSKNYDLLLERIFKFLGLHDIKDFVTSYEKGNVYFEPNQPTSSVSVNRDSSVKVLSSRKLNDLLRQLCSNACDKKCHFHAQTLKIFHCALSDVFGIAHALSCTIASQYKNIQVTNETDVKTTVDIKQQGREQDELSSQNSFPNEGEKNDISEMKKCTVAPTMMESIDPKLYQQIEEEWTCGETIEYFYN</sequence>
<dbReference type="OrthoDB" id="10374386at2759"/>
<evidence type="ECO:0000256" key="2">
    <source>
        <dbReference type="ARBA" id="ARBA00023158"/>
    </source>
</evidence>
<dbReference type="InterPro" id="IPR012337">
    <property type="entry name" value="RNaseH-like_sf"/>
</dbReference>
<evidence type="ECO:0000313" key="6">
    <source>
        <dbReference type="Proteomes" id="UP000444721"/>
    </source>
</evidence>
<dbReference type="InterPro" id="IPR024970">
    <property type="entry name" value="Maelstrom"/>
</dbReference>
<keyword evidence="6" id="KW-1185">Reference proteome</keyword>
<evidence type="ECO:0000256" key="1">
    <source>
        <dbReference type="ARBA" id="ARBA00007057"/>
    </source>
</evidence>
<gene>
    <name evidence="5" type="ORF">FDP41_004269</name>
</gene>
<feature type="compositionally biased region" description="Basic and acidic residues" evidence="3">
    <location>
        <begin position="17"/>
        <end position="33"/>
    </location>
</feature>
<dbReference type="VEuPathDB" id="AmoebaDB:NfTy_068000"/>
<dbReference type="SUPFAM" id="SSF53098">
    <property type="entry name" value="Ribonuclease H-like"/>
    <property type="match status" value="1"/>
</dbReference>
<dbReference type="GO" id="GO:0031047">
    <property type="term" value="P:regulatory ncRNA-mediated gene silencing"/>
    <property type="evidence" value="ECO:0007669"/>
    <property type="project" value="UniProtKB-KW"/>
</dbReference>
<name>A0A6A5BS10_NAEFO</name>
<keyword evidence="2" id="KW-0943">RNA-mediated gene silencing</keyword>
<dbReference type="AlphaFoldDB" id="A0A6A5BS10"/>